<dbReference type="InterPro" id="IPR036286">
    <property type="entry name" value="LexA/Signal_pep-like_sf"/>
</dbReference>
<dbReference type="GO" id="GO:0006465">
    <property type="term" value="P:signal peptide processing"/>
    <property type="evidence" value="ECO:0007669"/>
    <property type="project" value="InterPro"/>
</dbReference>
<dbReference type="GO" id="GO:0006627">
    <property type="term" value="P:protein processing involved in protein targeting to mitochondrion"/>
    <property type="evidence" value="ECO:0007669"/>
    <property type="project" value="TreeGrafter"/>
</dbReference>
<evidence type="ECO:0000256" key="3">
    <source>
        <dbReference type="ARBA" id="ARBA00022801"/>
    </source>
</evidence>
<feature type="active site" evidence="7">
    <location>
        <position position="102"/>
    </location>
</feature>
<gene>
    <name evidence="9" type="ORF">EUX98_g4116</name>
</gene>
<dbReference type="InterPro" id="IPR019757">
    <property type="entry name" value="Pept_S26A_signal_pept_1_Lys-AS"/>
</dbReference>
<protein>
    <recommendedName>
        <fullName evidence="8">Peptidase S26 domain-containing protein</fullName>
    </recommendedName>
</protein>
<evidence type="ECO:0000256" key="5">
    <source>
        <dbReference type="ARBA" id="ARBA00023136"/>
    </source>
</evidence>
<reference evidence="9 10" key="1">
    <citation type="submission" date="2019-02" db="EMBL/GenBank/DDBJ databases">
        <title>Genome sequencing of the rare red list fungi Antrodiella citrinella (Flaviporus citrinellus).</title>
        <authorList>
            <person name="Buettner E."/>
            <person name="Kellner H."/>
        </authorList>
    </citation>
    <scope>NUCLEOTIDE SEQUENCE [LARGE SCALE GENOMIC DNA]</scope>
    <source>
        <strain evidence="9 10">DSM 108506</strain>
    </source>
</reference>
<dbReference type="GO" id="GO:0004252">
    <property type="term" value="F:serine-type endopeptidase activity"/>
    <property type="evidence" value="ECO:0007669"/>
    <property type="project" value="InterPro"/>
</dbReference>
<comment type="subcellular location">
    <subcellularLocation>
        <location evidence="1">Mitochondrion inner membrane</location>
    </subcellularLocation>
</comment>
<dbReference type="GO" id="GO:0042720">
    <property type="term" value="C:mitochondrial inner membrane peptidase complex"/>
    <property type="evidence" value="ECO:0007669"/>
    <property type="project" value="TreeGrafter"/>
</dbReference>
<feature type="domain" description="Peptidase S26" evidence="8">
    <location>
        <begin position="119"/>
        <end position="167"/>
    </location>
</feature>
<dbReference type="InterPro" id="IPR052064">
    <property type="entry name" value="Mito_IMP1_subunit"/>
</dbReference>
<organism evidence="9 10">
    <name type="scientific">Antrodiella citrinella</name>
    <dbReference type="NCBI Taxonomy" id="2447956"/>
    <lineage>
        <taxon>Eukaryota</taxon>
        <taxon>Fungi</taxon>
        <taxon>Dikarya</taxon>
        <taxon>Basidiomycota</taxon>
        <taxon>Agaricomycotina</taxon>
        <taxon>Agaricomycetes</taxon>
        <taxon>Polyporales</taxon>
        <taxon>Steccherinaceae</taxon>
        <taxon>Antrodiella</taxon>
    </lineage>
</organism>
<dbReference type="Pfam" id="PF10502">
    <property type="entry name" value="Peptidase_S26"/>
    <property type="match status" value="2"/>
</dbReference>
<evidence type="ECO:0000256" key="1">
    <source>
        <dbReference type="ARBA" id="ARBA00004273"/>
    </source>
</evidence>
<dbReference type="CDD" id="cd06530">
    <property type="entry name" value="S26_SPase_I"/>
    <property type="match status" value="1"/>
</dbReference>
<dbReference type="InterPro" id="IPR019533">
    <property type="entry name" value="Peptidase_S26"/>
</dbReference>
<dbReference type="AlphaFoldDB" id="A0A4S4MUU7"/>
<evidence type="ECO:0000313" key="10">
    <source>
        <dbReference type="Proteomes" id="UP000308730"/>
    </source>
</evidence>
<evidence type="ECO:0000256" key="6">
    <source>
        <dbReference type="ARBA" id="ARBA00038445"/>
    </source>
</evidence>
<dbReference type="SUPFAM" id="SSF51306">
    <property type="entry name" value="LexA/Signal peptidase"/>
    <property type="match status" value="1"/>
</dbReference>
<dbReference type="PANTHER" id="PTHR12383:SF16">
    <property type="entry name" value="MITOCHONDRIAL INNER MEMBRANE PROTEASE SUBUNIT 1"/>
    <property type="match status" value="1"/>
</dbReference>
<evidence type="ECO:0000256" key="2">
    <source>
        <dbReference type="ARBA" id="ARBA00022792"/>
    </source>
</evidence>
<evidence type="ECO:0000256" key="4">
    <source>
        <dbReference type="ARBA" id="ARBA00023128"/>
    </source>
</evidence>
<dbReference type="PRINTS" id="PR00727">
    <property type="entry name" value="LEADERPTASE"/>
</dbReference>
<feature type="active site" evidence="7">
    <location>
        <position position="59"/>
    </location>
</feature>
<evidence type="ECO:0000313" key="9">
    <source>
        <dbReference type="EMBL" id="THH30084.1"/>
    </source>
</evidence>
<keyword evidence="3" id="KW-0378">Hydrolase</keyword>
<sequence>MQNLWRTASRKLQPWSTKEGMKFLAKRGAILTCHFVNAGCALHLFSQHVGWIHQMAGPSMLPTLANSGEWIIQSQVSDPHKLSRGDLVIYASPLHPKRIVCKRLLGLPGDVVCVDPTGDMAPSTEHVIVPKGHMWMIGDNSEFARDSRTYGPVSMALVKGKLVARCWPPSAFTIFHSNFEYID</sequence>
<keyword evidence="2" id="KW-0999">Mitochondrion inner membrane</keyword>
<evidence type="ECO:0000256" key="7">
    <source>
        <dbReference type="PIRSR" id="PIRSR600223-1"/>
    </source>
</evidence>
<feature type="domain" description="Peptidase S26" evidence="8">
    <location>
        <begin position="53"/>
        <end position="115"/>
    </location>
</feature>
<keyword evidence="4" id="KW-0496">Mitochondrion</keyword>
<dbReference type="OrthoDB" id="308440at2759"/>
<dbReference type="InterPro" id="IPR000223">
    <property type="entry name" value="Pept_S26A_signal_pept_1"/>
</dbReference>
<evidence type="ECO:0000259" key="8">
    <source>
        <dbReference type="Pfam" id="PF10502"/>
    </source>
</evidence>
<comment type="caution">
    <text evidence="9">The sequence shown here is derived from an EMBL/GenBank/DDBJ whole genome shotgun (WGS) entry which is preliminary data.</text>
</comment>
<keyword evidence="5" id="KW-0472">Membrane</keyword>
<proteinExistence type="inferred from homology"/>
<keyword evidence="10" id="KW-1185">Reference proteome</keyword>
<dbReference type="PANTHER" id="PTHR12383">
    <property type="entry name" value="PROTEASE FAMILY S26 MITOCHONDRIAL INNER MEMBRANE PROTEASE-RELATED"/>
    <property type="match status" value="1"/>
</dbReference>
<name>A0A4S4MUU7_9APHY</name>
<dbReference type="PROSITE" id="PS00760">
    <property type="entry name" value="SPASE_I_2"/>
    <property type="match status" value="1"/>
</dbReference>
<comment type="similarity">
    <text evidence="6">Belongs to the peptidase S26 family. IMP1 subfamily.</text>
</comment>
<dbReference type="Proteomes" id="UP000308730">
    <property type="component" value="Unassembled WGS sequence"/>
</dbReference>
<dbReference type="EMBL" id="SGPM01000095">
    <property type="protein sequence ID" value="THH30084.1"/>
    <property type="molecule type" value="Genomic_DNA"/>
</dbReference>
<accession>A0A4S4MUU7</accession>
<dbReference type="Gene3D" id="2.10.109.10">
    <property type="entry name" value="Umud Fragment, subunit A"/>
    <property type="match status" value="1"/>
</dbReference>